<evidence type="ECO:0000313" key="2">
    <source>
        <dbReference type="Proteomes" id="UP000054703"/>
    </source>
</evidence>
<sequence length="263" mass="30230">MITAMMKQILSDDYIELDLPLPERKDDSMAWKALCEHYFPERILTPDDNDYYSVFSQAYKQIFRDGLHSLWMLKNRSEAVRSDSKIVYHVVCFKGSELEWAVRKLQNTKIIAMAAVENNCNALQFTADLIDDKEVVHKALSSKRGYALRYASPRLQDDQETVELTADEYGMGVEFASARWKDNLNIALRSMRSGPFSEYFFSTKVKNDPIFIRAKKIESYGDQYRFISNVLNGGVSVKSARNIREIQEETESATPSKSVSLSR</sequence>
<dbReference type="RefSeq" id="WP_058514734.1">
    <property type="nucleotide sequence ID" value="NZ_CAAAIH010000034.1"/>
</dbReference>
<name>A0A0W0YK24_9GAMM</name>
<dbReference type="PATRIC" id="fig|45074.5.peg.2887"/>
<keyword evidence="2" id="KW-1185">Reference proteome</keyword>
<comment type="caution">
    <text evidence="1">The sequence shown here is derived from an EMBL/GenBank/DDBJ whole genome shotgun (WGS) entry which is preliminary data.</text>
</comment>
<organism evidence="1 2">
    <name type="scientific">Legionella santicrucis</name>
    <dbReference type="NCBI Taxonomy" id="45074"/>
    <lineage>
        <taxon>Bacteria</taxon>
        <taxon>Pseudomonadati</taxon>
        <taxon>Pseudomonadota</taxon>
        <taxon>Gammaproteobacteria</taxon>
        <taxon>Legionellales</taxon>
        <taxon>Legionellaceae</taxon>
        <taxon>Legionella</taxon>
    </lineage>
</organism>
<evidence type="ECO:0000313" key="1">
    <source>
        <dbReference type="EMBL" id="KTD57060.1"/>
    </source>
</evidence>
<dbReference type="OrthoDB" id="5652459at2"/>
<evidence type="ECO:0008006" key="3">
    <source>
        <dbReference type="Google" id="ProtNLM"/>
    </source>
</evidence>
<proteinExistence type="predicted"/>
<dbReference type="AlphaFoldDB" id="A0A0W0YK24"/>
<reference evidence="1 2" key="1">
    <citation type="submission" date="2015-11" db="EMBL/GenBank/DDBJ databases">
        <title>Genomic analysis of 38 Legionella species identifies large and diverse effector repertoires.</title>
        <authorList>
            <person name="Burstein D."/>
            <person name="Amaro F."/>
            <person name="Zusman T."/>
            <person name="Lifshitz Z."/>
            <person name="Cohen O."/>
            <person name="Gilbert J.A."/>
            <person name="Pupko T."/>
            <person name="Shuman H.A."/>
            <person name="Segal G."/>
        </authorList>
    </citation>
    <scope>NUCLEOTIDE SEQUENCE [LARGE SCALE GENOMIC DNA]</scope>
    <source>
        <strain evidence="1 2">SC-63-C7</strain>
    </source>
</reference>
<dbReference type="EMBL" id="LNYU01000078">
    <property type="protein sequence ID" value="KTD57060.1"/>
    <property type="molecule type" value="Genomic_DNA"/>
</dbReference>
<accession>A0A0W0YK24</accession>
<gene>
    <name evidence="1" type="ORF">Lsan_2682</name>
</gene>
<protein>
    <recommendedName>
        <fullName evidence="3">DUF4116 domain-containing protein</fullName>
    </recommendedName>
</protein>
<dbReference type="Proteomes" id="UP000054703">
    <property type="component" value="Unassembled WGS sequence"/>
</dbReference>